<evidence type="ECO:0000256" key="1">
    <source>
        <dbReference type="ARBA" id="ARBA00023016"/>
    </source>
</evidence>
<dbReference type="PANTHER" id="PTHR11527">
    <property type="entry name" value="HEAT-SHOCK PROTEIN 20 FAMILY MEMBER"/>
    <property type="match status" value="1"/>
</dbReference>
<dbReference type="InterPro" id="IPR031107">
    <property type="entry name" value="Small_HSP"/>
</dbReference>
<sequence>MDTIMALEPRNRFYEVFEPHCKWNTFETLDIDVKGFKMEHIKVQINHNKGMLVIHGERPLGSTVNNNKWIRFHKTIKLSEDSNPSEIRAKFSDGVLSIQVPKQVKELVSDLAVGEEDSHHRRDSSVGWGIVKMNNWGTMKAAVLLAITVVTVGVMIGAKSAAPPPVFSNKEDVVVDRAVKGPYNEPKPGFNFRFQ</sequence>
<organism evidence="6 7">
    <name type="scientific">Acacia crassicarpa</name>
    <name type="common">northern wattle</name>
    <dbReference type="NCBI Taxonomy" id="499986"/>
    <lineage>
        <taxon>Eukaryota</taxon>
        <taxon>Viridiplantae</taxon>
        <taxon>Streptophyta</taxon>
        <taxon>Embryophyta</taxon>
        <taxon>Tracheophyta</taxon>
        <taxon>Spermatophyta</taxon>
        <taxon>Magnoliopsida</taxon>
        <taxon>eudicotyledons</taxon>
        <taxon>Gunneridae</taxon>
        <taxon>Pentapetalae</taxon>
        <taxon>rosids</taxon>
        <taxon>fabids</taxon>
        <taxon>Fabales</taxon>
        <taxon>Fabaceae</taxon>
        <taxon>Caesalpinioideae</taxon>
        <taxon>mimosoid clade</taxon>
        <taxon>Acacieae</taxon>
        <taxon>Acacia</taxon>
    </lineage>
</organism>
<dbReference type="AlphaFoldDB" id="A0AAE1TDG8"/>
<keyword evidence="4" id="KW-1133">Transmembrane helix</keyword>
<dbReference type="EMBL" id="JAWXYG010000002">
    <property type="protein sequence ID" value="KAK4280581.1"/>
    <property type="molecule type" value="Genomic_DNA"/>
</dbReference>
<keyword evidence="4" id="KW-0812">Transmembrane</keyword>
<evidence type="ECO:0000256" key="2">
    <source>
        <dbReference type="PROSITE-ProRule" id="PRU00285"/>
    </source>
</evidence>
<gene>
    <name evidence="6" type="ORF">QN277_012191</name>
</gene>
<dbReference type="Pfam" id="PF00011">
    <property type="entry name" value="HSP20"/>
    <property type="match status" value="1"/>
</dbReference>
<evidence type="ECO:0000259" key="5">
    <source>
        <dbReference type="PROSITE" id="PS01031"/>
    </source>
</evidence>
<keyword evidence="1" id="KW-0346">Stress response</keyword>
<dbReference type="InterPro" id="IPR002068">
    <property type="entry name" value="A-crystallin/Hsp20_dom"/>
</dbReference>
<keyword evidence="7" id="KW-1185">Reference proteome</keyword>
<evidence type="ECO:0000256" key="3">
    <source>
        <dbReference type="RuleBase" id="RU003616"/>
    </source>
</evidence>
<evidence type="ECO:0000313" key="7">
    <source>
        <dbReference type="Proteomes" id="UP001293593"/>
    </source>
</evidence>
<feature type="domain" description="SHSP" evidence="5">
    <location>
        <begin position="8"/>
        <end position="116"/>
    </location>
</feature>
<name>A0AAE1TDG8_9FABA</name>
<evidence type="ECO:0000313" key="6">
    <source>
        <dbReference type="EMBL" id="KAK4280581.1"/>
    </source>
</evidence>
<protein>
    <recommendedName>
        <fullName evidence="5">SHSP domain-containing protein</fullName>
    </recommendedName>
</protein>
<proteinExistence type="inferred from homology"/>
<dbReference type="SUPFAM" id="SSF49764">
    <property type="entry name" value="HSP20-like chaperones"/>
    <property type="match status" value="1"/>
</dbReference>
<comment type="similarity">
    <text evidence="2 3">Belongs to the small heat shock protein (HSP20) family.</text>
</comment>
<keyword evidence="4" id="KW-0472">Membrane</keyword>
<dbReference type="PROSITE" id="PS01031">
    <property type="entry name" value="SHSP"/>
    <property type="match status" value="1"/>
</dbReference>
<evidence type="ECO:0000256" key="4">
    <source>
        <dbReference type="SAM" id="Phobius"/>
    </source>
</evidence>
<reference evidence="6" key="1">
    <citation type="submission" date="2023-10" db="EMBL/GenBank/DDBJ databases">
        <title>Chromosome-level genome of the transformable northern wattle, Acacia crassicarpa.</title>
        <authorList>
            <person name="Massaro I."/>
            <person name="Sinha N.R."/>
            <person name="Poethig S."/>
            <person name="Leichty A.R."/>
        </authorList>
    </citation>
    <scope>NUCLEOTIDE SEQUENCE</scope>
    <source>
        <strain evidence="6">Acra3RX</strain>
        <tissue evidence="6">Leaf</tissue>
    </source>
</reference>
<dbReference type="Gene3D" id="2.60.40.790">
    <property type="match status" value="1"/>
</dbReference>
<feature type="transmembrane region" description="Helical" evidence="4">
    <location>
        <begin position="142"/>
        <end position="162"/>
    </location>
</feature>
<dbReference type="InterPro" id="IPR008978">
    <property type="entry name" value="HSP20-like_chaperone"/>
</dbReference>
<dbReference type="CDD" id="cd06464">
    <property type="entry name" value="ACD_sHsps-like"/>
    <property type="match status" value="1"/>
</dbReference>
<accession>A0AAE1TDG8</accession>
<comment type="caution">
    <text evidence="6">The sequence shown here is derived from an EMBL/GenBank/DDBJ whole genome shotgun (WGS) entry which is preliminary data.</text>
</comment>
<dbReference type="Proteomes" id="UP001293593">
    <property type="component" value="Unassembled WGS sequence"/>
</dbReference>